<evidence type="ECO:0000256" key="1">
    <source>
        <dbReference type="ARBA" id="ARBA00022801"/>
    </source>
</evidence>
<keyword evidence="3" id="KW-0812">Transmembrane</keyword>
<dbReference type="EMBL" id="JBHMBK010000031">
    <property type="protein sequence ID" value="MFB9688967.1"/>
    <property type="molecule type" value="Genomic_DNA"/>
</dbReference>
<feature type="transmembrane region" description="Helical" evidence="3">
    <location>
        <begin position="129"/>
        <end position="148"/>
    </location>
</feature>
<dbReference type="InterPro" id="IPR050300">
    <property type="entry name" value="GDXG_lipolytic_enzyme"/>
</dbReference>
<evidence type="ECO:0000313" key="6">
    <source>
        <dbReference type="Proteomes" id="UP001589535"/>
    </source>
</evidence>
<organism evidence="5 6">
    <name type="scientific">Amycolatopsis plumensis</name>
    <dbReference type="NCBI Taxonomy" id="236508"/>
    <lineage>
        <taxon>Bacteria</taxon>
        <taxon>Bacillati</taxon>
        <taxon>Actinomycetota</taxon>
        <taxon>Actinomycetes</taxon>
        <taxon>Pseudonocardiales</taxon>
        <taxon>Pseudonocardiaceae</taxon>
        <taxon>Amycolatopsis</taxon>
    </lineage>
</organism>
<feature type="transmembrane region" description="Helical" evidence="3">
    <location>
        <begin position="32"/>
        <end position="55"/>
    </location>
</feature>
<reference evidence="5 6" key="1">
    <citation type="submission" date="2024-09" db="EMBL/GenBank/DDBJ databases">
        <authorList>
            <person name="Sun Q."/>
            <person name="Mori K."/>
        </authorList>
    </citation>
    <scope>NUCLEOTIDE SEQUENCE [LARGE SCALE GENOMIC DNA]</scope>
    <source>
        <strain evidence="5 6">JCM 13852</strain>
    </source>
</reference>
<dbReference type="Pfam" id="PF20434">
    <property type="entry name" value="BD-FAE"/>
    <property type="match status" value="1"/>
</dbReference>
<keyword evidence="1 5" id="KW-0378">Hydrolase</keyword>
<dbReference type="Proteomes" id="UP001589535">
    <property type="component" value="Unassembled WGS sequence"/>
</dbReference>
<proteinExistence type="predicted"/>
<keyword evidence="3" id="KW-1133">Transmembrane helix</keyword>
<accession>A0ABV5UCG5</accession>
<evidence type="ECO:0000313" key="5">
    <source>
        <dbReference type="EMBL" id="MFB9688967.1"/>
    </source>
</evidence>
<gene>
    <name evidence="5" type="ORF">ACFFTO_32740</name>
</gene>
<keyword evidence="6" id="KW-1185">Reference proteome</keyword>
<dbReference type="InterPro" id="IPR029058">
    <property type="entry name" value="AB_hydrolase_fold"/>
</dbReference>
<feature type="transmembrane region" description="Helical" evidence="3">
    <location>
        <begin position="160"/>
        <end position="184"/>
    </location>
</feature>
<dbReference type="PANTHER" id="PTHR48081:SF13">
    <property type="entry name" value="ALPHA_BETA HYDROLASE"/>
    <property type="match status" value="1"/>
</dbReference>
<evidence type="ECO:0000256" key="2">
    <source>
        <dbReference type="SAM" id="MobiDB-lite"/>
    </source>
</evidence>
<dbReference type="RefSeq" id="WP_378201912.1">
    <property type="nucleotide sequence ID" value="NZ_JBHMBK010000031.1"/>
</dbReference>
<feature type="transmembrane region" description="Helical" evidence="3">
    <location>
        <begin position="90"/>
        <end position="109"/>
    </location>
</feature>
<feature type="transmembrane region" description="Helical" evidence="3">
    <location>
        <begin position="61"/>
        <end position="83"/>
    </location>
</feature>
<comment type="caution">
    <text evidence="5">The sequence shown here is derived from an EMBL/GenBank/DDBJ whole genome shotgun (WGS) entry which is preliminary data.</text>
</comment>
<dbReference type="SUPFAM" id="SSF53474">
    <property type="entry name" value="alpha/beta-Hydrolases"/>
    <property type="match status" value="1"/>
</dbReference>
<sequence>MRVVDGYPGTRRPSATRSTPSTAPPALRRGPLLVTAVFAALGGAAIPAAALPALWRLWQLYAMLFGAVAAVGIVAAVAVLGWPTRKTAHFGALASAGALVLWVVSRPLGLLTRFDAWQPADTIAGFTDYVAAALQVVALFGFLVVSRRRAHPWPSAARRVLAWIVLFPVLAVVLATGVAGTVAAGESSTGPAASTLLDTGPGTFEYCRADGIPLAMDVYRRSAGGPPVPVVLFLHGGGLVLGNRKPTGPGALLAGSRFGPLRDELTARGFAVAVIDFRLAPAAPWPAPLDDARCAVRFLKANAAALAVDPARIAVAGTGTGGTLASLLGVVRGQDTGPYAGQDSTVRAVAALSAPAGFDLAGLDPLTRASVLMALGRSPSTLRAASPLTYAGPGAPPFLLGNGGRKSAEFAAGLRAAGVPVTEGPVSDRAVADFFAAAVG</sequence>
<dbReference type="GO" id="GO:0016787">
    <property type="term" value="F:hydrolase activity"/>
    <property type="evidence" value="ECO:0007669"/>
    <property type="project" value="UniProtKB-KW"/>
</dbReference>
<keyword evidence="3" id="KW-0472">Membrane</keyword>
<feature type="region of interest" description="Disordered" evidence="2">
    <location>
        <begin position="1"/>
        <end position="24"/>
    </location>
</feature>
<name>A0ABV5UCG5_9PSEU</name>
<dbReference type="Gene3D" id="3.40.50.1820">
    <property type="entry name" value="alpha/beta hydrolase"/>
    <property type="match status" value="1"/>
</dbReference>
<protein>
    <submittedName>
        <fullName evidence="5">Alpha/beta hydrolase fold domain-containing protein</fullName>
    </submittedName>
</protein>
<dbReference type="PANTHER" id="PTHR48081">
    <property type="entry name" value="AB HYDROLASE SUPERFAMILY PROTEIN C4A8.06C"/>
    <property type="match status" value="1"/>
</dbReference>
<evidence type="ECO:0000259" key="4">
    <source>
        <dbReference type="Pfam" id="PF20434"/>
    </source>
</evidence>
<evidence type="ECO:0000256" key="3">
    <source>
        <dbReference type="SAM" id="Phobius"/>
    </source>
</evidence>
<feature type="domain" description="BD-FAE-like" evidence="4">
    <location>
        <begin position="216"/>
        <end position="403"/>
    </location>
</feature>
<dbReference type="InterPro" id="IPR049492">
    <property type="entry name" value="BD-FAE-like_dom"/>
</dbReference>